<dbReference type="Proteomes" id="UP001176961">
    <property type="component" value="Unassembled WGS sequence"/>
</dbReference>
<proteinExistence type="predicted"/>
<evidence type="ECO:0000313" key="2">
    <source>
        <dbReference type="Proteomes" id="UP001176961"/>
    </source>
</evidence>
<keyword evidence="2" id="KW-1185">Reference proteome</keyword>
<comment type="caution">
    <text evidence="1">The sequence shown here is derived from an EMBL/GenBank/DDBJ whole genome shotgun (WGS) entry which is preliminary data.</text>
</comment>
<organism evidence="1 2">
    <name type="scientific">Cylicocyclus nassatus</name>
    <name type="common">Nematode worm</name>
    <dbReference type="NCBI Taxonomy" id="53992"/>
    <lineage>
        <taxon>Eukaryota</taxon>
        <taxon>Metazoa</taxon>
        <taxon>Ecdysozoa</taxon>
        <taxon>Nematoda</taxon>
        <taxon>Chromadorea</taxon>
        <taxon>Rhabditida</taxon>
        <taxon>Rhabditina</taxon>
        <taxon>Rhabditomorpha</taxon>
        <taxon>Strongyloidea</taxon>
        <taxon>Strongylidae</taxon>
        <taxon>Cylicocyclus</taxon>
    </lineage>
</organism>
<gene>
    <name evidence="1" type="ORF">CYNAS_LOCUS11529</name>
</gene>
<sequence>MMRSANYECRNYFCGNIWQSYFEFMLESELSMVLSRRTFFILLILLVDVSAQAFKCLHKCDKQEKNNLRKTTCMLTCPTEELEECRKRCMDKGWQYLLQFPTACLSL</sequence>
<accession>A0AA36GWQ0</accession>
<protein>
    <submittedName>
        <fullName evidence="1">Uncharacterized protein</fullName>
    </submittedName>
</protein>
<name>A0AA36GWQ0_CYLNA</name>
<dbReference type="AlphaFoldDB" id="A0AA36GWQ0"/>
<dbReference type="EMBL" id="CATQJL010000223">
    <property type="protein sequence ID" value="CAJ0599546.1"/>
    <property type="molecule type" value="Genomic_DNA"/>
</dbReference>
<reference evidence="1" key="1">
    <citation type="submission" date="2023-07" db="EMBL/GenBank/DDBJ databases">
        <authorList>
            <consortium name="CYATHOMIX"/>
        </authorList>
    </citation>
    <scope>NUCLEOTIDE SEQUENCE</scope>
    <source>
        <strain evidence="1">N/A</strain>
    </source>
</reference>
<evidence type="ECO:0000313" key="1">
    <source>
        <dbReference type="EMBL" id="CAJ0599546.1"/>
    </source>
</evidence>